<protein>
    <submittedName>
        <fullName evidence="1">Uncharacterized protein</fullName>
    </submittedName>
</protein>
<evidence type="ECO:0000313" key="2">
    <source>
        <dbReference type="Proteomes" id="UP000828048"/>
    </source>
</evidence>
<comment type="caution">
    <text evidence="1">The sequence shown here is derived from an EMBL/GenBank/DDBJ whole genome shotgun (WGS) entry which is preliminary data.</text>
</comment>
<dbReference type="EMBL" id="CM037153">
    <property type="protein sequence ID" value="KAH7858336.1"/>
    <property type="molecule type" value="Genomic_DNA"/>
</dbReference>
<reference evidence="1 2" key="1">
    <citation type="journal article" date="2021" name="Hortic Res">
        <title>High-quality reference genome and annotation aids understanding of berry development for evergreen blueberry (Vaccinium darrowii).</title>
        <authorList>
            <person name="Yu J."/>
            <person name="Hulse-Kemp A.M."/>
            <person name="Babiker E."/>
            <person name="Staton M."/>
        </authorList>
    </citation>
    <scope>NUCLEOTIDE SEQUENCE [LARGE SCALE GENOMIC DNA]</scope>
    <source>
        <strain evidence="2">cv. NJ 8807/NJ 8810</strain>
        <tissue evidence="1">Young leaf</tissue>
    </source>
</reference>
<sequence>MHKMMFSAAGDMQSALSTLFSAYASFAALMMLIRSMANELVPSPVRTYLQSLLRYFAPVSKQITIVVDEHYGGISRNQVYEAVEVYLGTKINPNTERFKVGKTPKQKSLNISVDKGIEIIDRFDNNIELKWRFASVEPRNQDGYRDEKCFFELSFNKKFKDRVMNEYLPFVLAQYKEIKDKDKVVKLYTRKRYHDSHGGWSSINLDHPATFETLAMDPQLKKGIKDDLESAEMQDRTATEQPNDPRKKLTLSGMLNFIDGLWSSCGDERIIIFTTNYKEKLDPALLRPGRMDMHIHMSYCTGQAFRLLASNYLDIHDHLLFGEIEDLMAKVEVTPAEVAEELMKSEDVDVALAGVVSFLKCKKTDGKEIEEDKANGPKVLQEENVLESARNKEVTLGGSLSEIVEEGLLEEEKVITH</sequence>
<organism evidence="1 2">
    <name type="scientific">Vaccinium darrowii</name>
    <dbReference type="NCBI Taxonomy" id="229202"/>
    <lineage>
        <taxon>Eukaryota</taxon>
        <taxon>Viridiplantae</taxon>
        <taxon>Streptophyta</taxon>
        <taxon>Embryophyta</taxon>
        <taxon>Tracheophyta</taxon>
        <taxon>Spermatophyta</taxon>
        <taxon>Magnoliopsida</taxon>
        <taxon>eudicotyledons</taxon>
        <taxon>Gunneridae</taxon>
        <taxon>Pentapetalae</taxon>
        <taxon>asterids</taxon>
        <taxon>Ericales</taxon>
        <taxon>Ericaceae</taxon>
        <taxon>Vaccinioideae</taxon>
        <taxon>Vaccinieae</taxon>
        <taxon>Vaccinium</taxon>
    </lineage>
</organism>
<dbReference type="Proteomes" id="UP000828048">
    <property type="component" value="Chromosome 3"/>
</dbReference>
<evidence type="ECO:0000313" key="1">
    <source>
        <dbReference type="EMBL" id="KAH7858336.1"/>
    </source>
</evidence>
<accession>A0ACB7YY19</accession>
<name>A0ACB7YY19_9ERIC</name>
<keyword evidence="2" id="KW-1185">Reference proteome</keyword>
<gene>
    <name evidence="1" type="ORF">Vadar_022637</name>
</gene>
<proteinExistence type="predicted"/>